<dbReference type="InterPro" id="IPR021944">
    <property type="entry name" value="DUF3560"/>
</dbReference>
<gene>
    <name evidence="2" type="ORF">ACFU0X_10180</name>
</gene>
<evidence type="ECO:0000256" key="1">
    <source>
        <dbReference type="SAM" id="MobiDB-lite"/>
    </source>
</evidence>
<keyword evidence="3" id="KW-1185">Reference proteome</keyword>
<accession>A0ABW6JG56</accession>
<feature type="compositionally biased region" description="Basic and acidic residues" evidence="1">
    <location>
        <begin position="63"/>
        <end position="72"/>
    </location>
</feature>
<name>A0ABW6JG56_STRCE</name>
<comment type="caution">
    <text evidence="2">The sequence shown here is derived from an EMBL/GenBank/DDBJ whole genome shotgun (WGS) entry which is preliminary data.</text>
</comment>
<dbReference type="Proteomes" id="UP001600650">
    <property type="component" value="Unassembled WGS sequence"/>
</dbReference>
<organism evidence="2 3">
    <name type="scientific">Streptomyces cellulosae</name>
    <dbReference type="NCBI Taxonomy" id="1968"/>
    <lineage>
        <taxon>Bacteria</taxon>
        <taxon>Bacillati</taxon>
        <taxon>Actinomycetota</taxon>
        <taxon>Actinomycetes</taxon>
        <taxon>Kitasatosporales</taxon>
        <taxon>Streptomycetaceae</taxon>
        <taxon>Streptomyces</taxon>
    </lineage>
</organism>
<dbReference type="EMBL" id="JBHVBU010000021">
    <property type="protein sequence ID" value="MFE7963405.1"/>
    <property type="molecule type" value="Genomic_DNA"/>
</dbReference>
<evidence type="ECO:0000313" key="3">
    <source>
        <dbReference type="Proteomes" id="UP001600650"/>
    </source>
</evidence>
<protein>
    <submittedName>
        <fullName evidence="2">DUF3560 domain-containing protein</fullName>
    </submittedName>
</protein>
<reference evidence="2 3" key="1">
    <citation type="submission" date="2024-09" db="EMBL/GenBank/DDBJ databases">
        <title>The Natural Products Discovery Center: Release of the First 8490 Sequenced Strains for Exploring Actinobacteria Biosynthetic Diversity.</title>
        <authorList>
            <person name="Kalkreuter E."/>
            <person name="Kautsar S.A."/>
            <person name="Yang D."/>
            <person name="Bader C.D."/>
            <person name="Teijaro C.N."/>
            <person name="Fluegel L."/>
            <person name="Davis C.M."/>
            <person name="Simpson J.R."/>
            <person name="Lauterbach L."/>
            <person name="Steele A.D."/>
            <person name="Gui C."/>
            <person name="Meng S."/>
            <person name="Li G."/>
            <person name="Viehrig K."/>
            <person name="Ye F."/>
            <person name="Su P."/>
            <person name="Kiefer A.F."/>
            <person name="Nichols A."/>
            <person name="Cepeda A.J."/>
            <person name="Yan W."/>
            <person name="Fan B."/>
            <person name="Jiang Y."/>
            <person name="Adhikari A."/>
            <person name="Zheng C.-J."/>
            <person name="Schuster L."/>
            <person name="Cowan T.M."/>
            <person name="Smanski M.J."/>
            <person name="Chevrette M.G."/>
            <person name="De Carvalho L.P.S."/>
            <person name="Shen B."/>
        </authorList>
    </citation>
    <scope>NUCLEOTIDE SEQUENCE [LARGE SCALE GENOMIC DNA]</scope>
    <source>
        <strain evidence="2 3">NPDC057399</strain>
    </source>
</reference>
<dbReference type="RefSeq" id="WP_381726207.1">
    <property type="nucleotide sequence ID" value="NZ_JBHVBU010000021.1"/>
</dbReference>
<feature type="region of interest" description="Disordered" evidence="1">
    <location>
        <begin position="1"/>
        <end position="72"/>
    </location>
</feature>
<feature type="compositionally biased region" description="Basic and acidic residues" evidence="1">
    <location>
        <begin position="15"/>
        <end position="37"/>
    </location>
</feature>
<sequence>MSTQEETPAQRAQRLRADANTKRARADEAKQHAEAASKRASGMYERFSGGQPLLVGHHSYKSARRDRDRADNATRRALELAREAERLDDMARRAEAKAEMAEKVAARTTEWGPQHFRKGDVVTYRVFESLESTCRVKRVNAKSLTLDGGGGGMDDPRPPYARILARYRDGVRITDPSQAEEAQS</sequence>
<proteinExistence type="predicted"/>
<dbReference type="Pfam" id="PF12083">
    <property type="entry name" value="DUF3560"/>
    <property type="match status" value="1"/>
</dbReference>
<evidence type="ECO:0000313" key="2">
    <source>
        <dbReference type="EMBL" id="MFE7963405.1"/>
    </source>
</evidence>